<evidence type="ECO:0000313" key="3">
    <source>
        <dbReference type="EMBL" id="VWQ35035.1"/>
    </source>
</evidence>
<dbReference type="AlphaFoldDB" id="A0A1S2VXD0"/>
<evidence type="ECO:0000313" key="5">
    <source>
        <dbReference type="Proteomes" id="UP000494179"/>
    </source>
</evidence>
<dbReference type="EMBL" id="CABWKE010000012">
    <property type="protein sequence ID" value="VWQ27789.1"/>
    <property type="molecule type" value="Genomic_DNA"/>
</dbReference>
<proteinExistence type="predicted"/>
<dbReference type="Proteomes" id="UP000345266">
    <property type="component" value="Unassembled WGS sequence"/>
</dbReference>
<dbReference type="Proteomes" id="UP000494270">
    <property type="component" value="Unassembled WGS sequence"/>
</dbReference>
<evidence type="ECO:0000313" key="1">
    <source>
        <dbReference type="EMBL" id="VUX32218.1"/>
    </source>
</evidence>
<accession>A0A1S2VXD0</accession>
<organism evidence="2 6">
    <name type="scientific">Bifidobacterium longum subsp. infantis</name>
    <dbReference type="NCBI Taxonomy" id="1682"/>
    <lineage>
        <taxon>Bacteria</taxon>
        <taxon>Bacillati</taxon>
        <taxon>Actinomycetota</taxon>
        <taxon>Actinomycetes</taxon>
        <taxon>Bifidobacteriales</taxon>
        <taxon>Bifidobacteriaceae</taxon>
        <taxon>Bifidobacterium</taxon>
    </lineage>
</organism>
<dbReference type="EMBL" id="CABWKI010000012">
    <property type="protein sequence ID" value="VWQ35035.1"/>
    <property type="molecule type" value="Genomic_DNA"/>
</dbReference>
<reference evidence="1 4" key="1">
    <citation type="submission" date="2019-07" db="EMBL/GenBank/DDBJ databases">
        <authorList>
            <person name="Hibberd C M."/>
            <person name="Gehrig L. J."/>
            <person name="Chang H.-W."/>
            <person name="Venkatesh S."/>
        </authorList>
    </citation>
    <scope>NUCLEOTIDE SEQUENCE [LARGE SCALE GENOMIC DNA]</scope>
    <source>
        <strain evidence="1">Bifidobacterium_longum_subsp_infantis_JG_Bg463</strain>
    </source>
</reference>
<dbReference type="EMBL" id="CABHNT010000022">
    <property type="protein sequence ID" value="VUX32218.1"/>
    <property type="molecule type" value="Genomic_DNA"/>
</dbReference>
<evidence type="ECO:0000313" key="6">
    <source>
        <dbReference type="Proteomes" id="UP000494270"/>
    </source>
</evidence>
<dbReference type="Proteomes" id="UP000494179">
    <property type="component" value="Unassembled WGS sequence"/>
</dbReference>
<gene>
    <name evidence="3" type="ORF">BIFLH664_00960</name>
    <name evidence="2" type="ORF">BIFLH665_00890</name>
    <name evidence="1" type="ORF">BLJG463_01055</name>
</gene>
<reference evidence="5 6" key="2">
    <citation type="submission" date="2019-10" db="EMBL/GenBank/DDBJ databases">
        <authorList>
            <consortium name="Melissa Lawson"/>
            <person name="O'neill I."/>
        </authorList>
    </citation>
    <scope>NUCLEOTIDE SEQUENCE [LARGE SCALE GENOMIC DNA]</scope>
    <source>
        <strain evidence="3">LH_664</strain>
        <strain evidence="2">LH_665</strain>
    </source>
</reference>
<evidence type="ECO:0000313" key="4">
    <source>
        <dbReference type="Proteomes" id="UP000345266"/>
    </source>
</evidence>
<evidence type="ECO:0000313" key="2">
    <source>
        <dbReference type="EMBL" id="VWQ27789.1"/>
    </source>
</evidence>
<name>A0A1S2VXD0_BIFLI</name>
<protein>
    <submittedName>
        <fullName evidence="2">Uncharacterized protein</fullName>
    </submittedName>
</protein>
<sequence length="67" mass="7499">MRNVVAYSRITCATRRIQPRSPRCDSCTVPLAYSPKPASSDVNSHVRFQVITTAQENIKVEIMATTM</sequence>